<gene>
    <name evidence="2" type="ORF">PVAG01_09116</name>
</gene>
<dbReference type="Pfam" id="PF12298">
    <property type="entry name" value="Bot1p"/>
    <property type="match status" value="1"/>
</dbReference>
<dbReference type="PANTHER" id="PTHR28158:SF1">
    <property type="entry name" value="SMALL RIBOSOMAL SUBUNIT PROTEIN MS45"/>
    <property type="match status" value="1"/>
</dbReference>
<comment type="caution">
    <text evidence="2">The sequence shown here is derived from an EMBL/GenBank/DDBJ whole genome shotgun (WGS) entry which is preliminary data.</text>
</comment>
<evidence type="ECO:0000313" key="3">
    <source>
        <dbReference type="Proteomes" id="UP001629113"/>
    </source>
</evidence>
<name>A0ABR4P6G0_9HELO</name>
<feature type="compositionally biased region" description="Low complexity" evidence="1">
    <location>
        <begin position="22"/>
        <end position="36"/>
    </location>
</feature>
<dbReference type="InterPro" id="IPR021036">
    <property type="entry name" value="Ribosomal_mS45"/>
</dbReference>
<sequence length="372" mass="42227">MPPSMRWSSVNSFPQSCAKSFRPTAASSRAFSSTSRHNATKQRRAMYSWLENQGLAFRDPLPGSTNYLSAYNKFGNLARATGASAQSEGPSLQEQLDKLDGSEENPEDGEPAKASTGHGISDLPPERRQDLKPFPANTTFISPPVLNEDFREAIWKKVMEEGLSVREVSALFKVEMNRVGAVVRLKEIEKEWKRTGKPTADPYATAVLNMLPKTQFRGRSSRHEEINNLPVHEATMVQIFQPTSESRAFTRKDAAKVFDDKLLPADLRIPHPELVEKIRDQKQGFSEEEVDARNRQREDVEIEKRQKILDYRAKKEAEVKRIDTGRWEFRIREANIDHVGADGRGPKGVGWRYGRPHMDRSKGQVKIPTRVE</sequence>
<organism evidence="2 3">
    <name type="scientific">Phlyctema vagabunda</name>
    <dbReference type="NCBI Taxonomy" id="108571"/>
    <lineage>
        <taxon>Eukaryota</taxon>
        <taxon>Fungi</taxon>
        <taxon>Dikarya</taxon>
        <taxon>Ascomycota</taxon>
        <taxon>Pezizomycotina</taxon>
        <taxon>Leotiomycetes</taxon>
        <taxon>Helotiales</taxon>
        <taxon>Dermateaceae</taxon>
        <taxon>Phlyctema</taxon>
    </lineage>
</organism>
<dbReference type="Proteomes" id="UP001629113">
    <property type="component" value="Unassembled WGS sequence"/>
</dbReference>
<proteinExistence type="predicted"/>
<evidence type="ECO:0000256" key="1">
    <source>
        <dbReference type="SAM" id="MobiDB-lite"/>
    </source>
</evidence>
<dbReference type="PANTHER" id="PTHR28158">
    <property type="entry name" value="37S RIBOSOMAL PROTEIN S35, MITOCHONDRIAL"/>
    <property type="match status" value="1"/>
</dbReference>
<feature type="region of interest" description="Disordered" evidence="1">
    <location>
        <begin position="82"/>
        <end position="136"/>
    </location>
</feature>
<evidence type="ECO:0008006" key="4">
    <source>
        <dbReference type="Google" id="ProtNLM"/>
    </source>
</evidence>
<reference evidence="2 3" key="1">
    <citation type="submission" date="2024-06" db="EMBL/GenBank/DDBJ databases">
        <title>Complete genome of Phlyctema vagabunda strain 19-DSS-EL-015.</title>
        <authorList>
            <person name="Fiorenzani C."/>
        </authorList>
    </citation>
    <scope>NUCLEOTIDE SEQUENCE [LARGE SCALE GENOMIC DNA]</scope>
    <source>
        <strain evidence="2 3">19-DSS-EL-015</strain>
    </source>
</reference>
<accession>A0ABR4P6G0</accession>
<feature type="region of interest" description="Disordered" evidence="1">
    <location>
        <begin position="22"/>
        <end position="42"/>
    </location>
</feature>
<feature type="compositionally biased region" description="Polar residues" evidence="1">
    <location>
        <begin position="83"/>
        <end position="94"/>
    </location>
</feature>
<feature type="region of interest" description="Disordered" evidence="1">
    <location>
        <begin position="338"/>
        <end position="372"/>
    </location>
</feature>
<dbReference type="EMBL" id="JBFCZG010000008">
    <property type="protein sequence ID" value="KAL3418895.1"/>
    <property type="molecule type" value="Genomic_DNA"/>
</dbReference>
<evidence type="ECO:0000313" key="2">
    <source>
        <dbReference type="EMBL" id="KAL3418895.1"/>
    </source>
</evidence>
<protein>
    <recommendedName>
        <fullName evidence="4">Ribosomal protein S35, mitochondrial</fullName>
    </recommendedName>
</protein>
<keyword evidence="3" id="KW-1185">Reference proteome</keyword>